<dbReference type="Gramene" id="NC8G0280920.1">
    <property type="protein sequence ID" value="NC8G0280920.1:cds"/>
    <property type="gene ID" value="NC8G0280920"/>
</dbReference>
<proteinExistence type="predicted"/>
<sequence>MTDQGEKPLDFIVMMSSKVESSPKKLPIIPKTFILRGGNDESSDDSLGEDPGYLGEVLPLVERMVEGDWILPFKDQSITFSEKDLSKWGYYHEEALYFVVQVSGMIVPHVLIDGGSGLNICPDLTAKALGFREDKYHSDDIKIYGYDGQGMSSKGTIDRNVIIENTSHRIVFHVVDVPPSYNLLLG</sequence>
<dbReference type="CDD" id="cd00303">
    <property type="entry name" value="retropepsin_like"/>
    <property type="match status" value="1"/>
</dbReference>
<dbReference type="AlphaFoldDB" id="A0A5K1FGA4"/>
<accession>A0A5K1FGA4</accession>
<gene>
    <name evidence="1" type="ORF">NYM_LOCUS26194</name>
</gene>
<dbReference type="EMBL" id="LR721786">
    <property type="protein sequence ID" value="VVW62875.1"/>
    <property type="molecule type" value="Genomic_DNA"/>
</dbReference>
<protein>
    <submittedName>
        <fullName evidence="1">Uncharacterized protein</fullName>
    </submittedName>
</protein>
<reference evidence="1" key="1">
    <citation type="submission" date="2019-09" db="EMBL/GenBank/DDBJ databases">
        <authorList>
            <person name="Zhang L."/>
        </authorList>
    </citation>
    <scope>NUCLEOTIDE SEQUENCE</scope>
</reference>
<organism evidence="1">
    <name type="scientific">Nymphaea colorata</name>
    <name type="common">pocket water lily</name>
    <dbReference type="NCBI Taxonomy" id="210225"/>
    <lineage>
        <taxon>Eukaryota</taxon>
        <taxon>Viridiplantae</taxon>
        <taxon>Streptophyta</taxon>
        <taxon>Embryophyta</taxon>
        <taxon>Tracheophyta</taxon>
        <taxon>Spermatophyta</taxon>
        <taxon>Magnoliopsida</taxon>
        <taxon>Nymphaeales</taxon>
        <taxon>Nymphaeaceae</taxon>
        <taxon>Nymphaea</taxon>
    </lineage>
</organism>
<evidence type="ECO:0000313" key="1">
    <source>
        <dbReference type="EMBL" id="VVW62875.1"/>
    </source>
</evidence>
<dbReference type="PANTHER" id="PTHR33240">
    <property type="entry name" value="OS08G0508500 PROTEIN"/>
    <property type="match status" value="1"/>
</dbReference>
<dbReference type="PANTHER" id="PTHR33240:SF15">
    <property type="entry name" value="GAG-PRO-LIKE PROTEIN"/>
    <property type="match status" value="1"/>
</dbReference>
<name>A0A5K1FGA4_9MAGN</name>